<dbReference type="AlphaFoldDB" id="A0A833JCH2"/>
<organism evidence="1 2">
    <name type="scientific">Fluviispira multicolorata</name>
    <dbReference type="NCBI Taxonomy" id="2654512"/>
    <lineage>
        <taxon>Bacteria</taxon>
        <taxon>Pseudomonadati</taxon>
        <taxon>Bdellovibrionota</taxon>
        <taxon>Oligoflexia</taxon>
        <taxon>Silvanigrellales</taxon>
        <taxon>Silvanigrellaceae</taxon>
        <taxon>Fluviispira</taxon>
    </lineage>
</organism>
<gene>
    <name evidence="1" type="ORF">GCL57_09760</name>
</gene>
<proteinExistence type="predicted"/>
<dbReference type="Proteomes" id="UP000442694">
    <property type="component" value="Unassembled WGS sequence"/>
</dbReference>
<keyword evidence="2" id="KW-1185">Reference proteome</keyword>
<protein>
    <submittedName>
        <fullName evidence="1">Uncharacterized protein</fullName>
    </submittedName>
</protein>
<dbReference type="RefSeq" id="WP_152213158.1">
    <property type="nucleotide sequence ID" value="NZ_WFLN01000007.1"/>
</dbReference>
<evidence type="ECO:0000313" key="1">
    <source>
        <dbReference type="EMBL" id="KAB8029815.1"/>
    </source>
</evidence>
<sequence>MRNMNSFKIQLFISFLLQFFFAYSLLANECPKDFIENRKPAIPFVPFPMKDPDTGKALFPEDRIVVQDRAGRNYEVKAIDFFNDVNSMEYSLTQWGYSLRDPDGKYNLSTLDVCAKLLDKQKDIIEKELNKDPFNKIPSYDEWVKNIETALDAYKVAIPSLEDLAKYGNNIKFDDFITTVKAFDVPRPVLKKAELKNLNKEKNWSFEKGQKSKFYIGGKAGYKIAASKVEVRTEANAGLDAAVLGVWEGNVANADAKANSPATQKGFLDVNASVFGKTLFVYKEELSSSGYKDEKMLFNTPVQLERSVRFMVGPIPVRLAAGIRGNNFMRWGIELVPLQVQTYLQHYAGIDAYASAAVDIFVAGAGVTGRLLLVALDTRVTAGAFVEFNDAPELKLELIGTTELNALSGDLRIYVYAYVPTWKFWKAFFERKEWSTSLWSFAGYVQKGNIFDYSATLTPTGFRAKGDLSVSDVAEELEIDNKLQRENKILSLENKTQEKLNETFNAIVNDLKSENNLKLFKDVVIYSETEKSMDKVIADYLNELAKWSGPII</sequence>
<accession>A0A833JCH2</accession>
<comment type="caution">
    <text evidence="1">The sequence shown here is derived from an EMBL/GenBank/DDBJ whole genome shotgun (WGS) entry which is preliminary data.</text>
</comment>
<dbReference type="EMBL" id="WFLN01000007">
    <property type="protein sequence ID" value="KAB8029815.1"/>
    <property type="molecule type" value="Genomic_DNA"/>
</dbReference>
<evidence type="ECO:0000313" key="2">
    <source>
        <dbReference type="Proteomes" id="UP000442694"/>
    </source>
</evidence>
<name>A0A833JCH2_9BACT</name>
<reference evidence="1 2" key="1">
    <citation type="submission" date="2019-10" db="EMBL/GenBank/DDBJ databases">
        <title>New genus of Silvanigrellaceae.</title>
        <authorList>
            <person name="Pitt A."/>
            <person name="Hahn M.W."/>
        </authorList>
    </citation>
    <scope>NUCLEOTIDE SEQUENCE [LARGE SCALE GENOMIC DNA]</scope>
    <source>
        <strain evidence="1 2">33A1-SZDP</strain>
    </source>
</reference>